<evidence type="ECO:0000259" key="5">
    <source>
        <dbReference type="PROSITE" id="PS50931"/>
    </source>
</evidence>
<evidence type="ECO:0000256" key="4">
    <source>
        <dbReference type="ARBA" id="ARBA00023163"/>
    </source>
</evidence>
<dbReference type="PROSITE" id="PS50931">
    <property type="entry name" value="HTH_LYSR"/>
    <property type="match status" value="1"/>
</dbReference>
<dbReference type="SUPFAM" id="SSF53850">
    <property type="entry name" value="Periplasmic binding protein-like II"/>
    <property type="match status" value="1"/>
</dbReference>
<evidence type="ECO:0000256" key="1">
    <source>
        <dbReference type="ARBA" id="ARBA00009437"/>
    </source>
</evidence>
<dbReference type="Gene3D" id="3.40.190.290">
    <property type="match status" value="1"/>
</dbReference>
<dbReference type="PRINTS" id="PR00039">
    <property type="entry name" value="HTHLYSR"/>
</dbReference>
<dbReference type="PANTHER" id="PTHR30579:SF3">
    <property type="entry name" value="TRANSCRIPTIONAL REGULATORY PROTEIN"/>
    <property type="match status" value="1"/>
</dbReference>
<name>A0A437QKZ1_9PROT</name>
<dbReference type="PANTHER" id="PTHR30579">
    <property type="entry name" value="TRANSCRIPTIONAL REGULATOR"/>
    <property type="match status" value="1"/>
</dbReference>
<dbReference type="InterPro" id="IPR036390">
    <property type="entry name" value="WH_DNA-bd_sf"/>
</dbReference>
<dbReference type="EMBL" id="SADE01000003">
    <property type="protein sequence ID" value="RVU35184.1"/>
    <property type="molecule type" value="Genomic_DNA"/>
</dbReference>
<evidence type="ECO:0000256" key="2">
    <source>
        <dbReference type="ARBA" id="ARBA00023015"/>
    </source>
</evidence>
<evidence type="ECO:0000313" key="6">
    <source>
        <dbReference type="EMBL" id="RVU35184.1"/>
    </source>
</evidence>
<dbReference type="Pfam" id="PF00126">
    <property type="entry name" value="HTH_1"/>
    <property type="match status" value="1"/>
</dbReference>
<comment type="caution">
    <text evidence="6">The sequence shown here is derived from an EMBL/GenBank/DDBJ whole genome shotgun (WGS) entry which is preliminary data.</text>
</comment>
<evidence type="ECO:0000256" key="3">
    <source>
        <dbReference type="ARBA" id="ARBA00023125"/>
    </source>
</evidence>
<dbReference type="GO" id="GO:0003677">
    <property type="term" value="F:DNA binding"/>
    <property type="evidence" value="ECO:0007669"/>
    <property type="project" value="UniProtKB-KW"/>
</dbReference>
<dbReference type="SUPFAM" id="SSF46785">
    <property type="entry name" value="Winged helix' DNA-binding domain"/>
    <property type="match status" value="1"/>
</dbReference>
<dbReference type="Gene3D" id="1.10.10.10">
    <property type="entry name" value="Winged helix-like DNA-binding domain superfamily/Winged helix DNA-binding domain"/>
    <property type="match status" value="1"/>
</dbReference>
<comment type="similarity">
    <text evidence="1">Belongs to the LysR transcriptional regulatory family.</text>
</comment>
<keyword evidence="7" id="KW-1185">Reference proteome</keyword>
<dbReference type="GO" id="GO:0003700">
    <property type="term" value="F:DNA-binding transcription factor activity"/>
    <property type="evidence" value="ECO:0007669"/>
    <property type="project" value="InterPro"/>
</dbReference>
<dbReference type="Pfam" id="PF03466">
    <property type="entry name" value="LysR_substrate"/>
    <property type="match status" value="1"/>
</dbReference>
<keyword evidence="3" id="KW-0238">DNA-binding</keyword>
<proteinExistence type="inferred from homology"/>
<dbReference type="InterPro" id="IPR000847">
    <property type="entry name" value="LysR_HTH_N"/>
</dbReference>
<dbReference type="InterPro" id="IPR050176">
    <property type="entry name" value="LTTR"/>
</dbReference>
<dbReference type="AlphaFoldDB" id="A0A437QKZ1"/>
<accession>A0A437QKZ1</accession>
<protein>
    <submittedName>
        <fullName evidence="6">LysR family transcriptional regulator</fullName>
    </submittedName>
</protein>
<sequence>MNWGDLQILHALSQSGSMSTAARSLGISQPTASRRLRAIEDSLGARLFDRLPSGLEPTEAGKRFLPLLSEMDSAAAAVGRVTPSVGGPVTGRVRISLDEVAAQLVIAWLPEIRARAPGVQLELLAAHDFANLTKREVELLIRSCLPREQHLIARKLGSIAYGLYGAADRPARVGIHTESWIGLTEHRLWYPRQKAWLEKHFPADPILSVNDMASMQAAIRQGVGQGLLPCALGDADPDLQRIQDADPALSEMEYLLIHRDVLREPAVRAAVDAIVAVFQENSAQLLGTPVAQAAE</sequence>
<dbReference type="OrthoDB" id="7333438at2"/>
<dbReference type="Proteomes" id="UP000287447">
    <property type="component" value="Unassembled WGS sequence"/>
</dbReference>
<dbReference type="RefSeq" id="WP_127767505.1">
    <property type="nucleotide sequence ID" value="NZ_SADE01000003.1"/>
</dbReference>
<keyword evidence="2" id="KW-0805">Transcription regulation</keyword>
<reference evidence="7" key="1">
    <citation type="submission" date="2019-01" db="EMBL/GenBank/DDBJ databases">
        <title>Gri0909 isolated from a small marine red alga.</title>
        <authorList>
            <person name="Kim J."/>
            <person name="Jeong S.E."/>
            <person name="Jeon C.O."/>
        </authorList>
    </citation>
    <scope>NUCLEOTIDE SEQUENCE [LARGE SCALE GENOMIC DNA]</scope>
    <source>
        <strain evidence="7">Gri0909</strain>
    </source>
</reference>
<keyword evidence="4" id="KW-0804">Transcription</keyword>
<dbReference type="InterPro" id="IPR036388">
    <property type="entry name" value="WH-like_DNA-bd_sf"/>
</dbReference>
<feature type="domain" description="HTH lysR-type" evidence="5">
    <location>
        <begin position="1"/>
        <end position="58"/>
    </location>
</feature>
<dbReference type="InterPro" id="IPR005119">
    <property type="entry name" value="LysR_subst-bd"/>
</dbReference>
<gene>
    <name evidence="6" type="ORF">EOI86_20425</name>
</gene>
<organism evidence="6 7">
    <name type="scientific">Hwanghaeella grinnelliae</name>
    <dbReference type="NCBI Taxonomy" id="2500179"/>
    <lineage>
        <taxon>Bacteria</taxon>
        <taxon>Pseudomonadati</taxon>
        <taxon>Pseudomonadota</taxon>
        <taxon>Alphaproteobacteria</taxon>
        <taxon>Rhodospirillales</taxon>
        <taxon>Rhodospirillaceae</taxon>
        <taxon>Hwanghaeella</taxon>
    </lineage>
</organism>
<evidence type="ECO:0000313" key="7">
    <source>
        <dbReference type="Proteomes" id="UP000287447"/>
    </source>
</evidence>